<keyword evidence="7 8" id="KW-0472">Membrane</keyword>
<evidence type="ECO:0000256" key="7">
    <source>
        <dbReference type="ARBA" id="ARBA00023136"/>
    </source>
</evidence>
<protein>
    <submittedName>
        <fullName evidence="10">Mitochondrial carrier protein</fullName>
    </submittedName>
</protein>
<feature type="compositionally biased region" description="Low complexity" evidence="9">
    <location>
        <begin position="235"/>
        <end position="253"/>
    </location>
</feature>
<keyword evidence="11" id="KW-1185">Reference proteome</keyword>
<feature type="region of interest" description="Disordered" evidence="9">
    <location>
        <begin position="129"/>
        <end position="149"/>
    </location>
</feature>
<dbReference type="GO" id="GO:0048250">
    <property type="term" value="P:iron import into the mitochondrion"/>
    <property type="evidence" value="ECO:0007669"/>
    <property type="project" value="TreeGrafter"/>
</dbReference>
<evidence type="ECO:0000256" key="2">
    <source>
        <dbReference type="ARBA" id="ARBA00006375"/>
    </source>
</evidence>
<feature type="compositionally biased region" description="Low complexity" evidence="9">
    <location>
        <begin position="553"/>
        <end position="576"/>
    </location>
</feature>
<feature type="region of interest" description="Disordered" evidence="9">
    <location>
        <begin position="553"/>
        <end position="589"/>
    </location>
</feature>
<comment type="subcellular location">
    <subcellularLocation>
        <location evidence="1">Mitochondrion membrane</location>
        <topology evidence="1">Multi-pass membrane protein</topology>
    </subcellularLocation>
</comment>
<feature type="compositionally biased region" description="Polar residues" evidence="9">
    <location>
        <begin position="163"/>
        <end position="183"/>
    </location>
</feature>
<evidence type="ECO:0000313" key="11">
    <source>
        <dbReference type="Proteomes" id="UP001224775"/>
    </source>
</evidence>
<keyword evidence="6" id="KW-0496">Mitochondrion</keyword>
<dbReference type="EMBL" id="JATAAI010000049">
    <property type="protein sequence ID" value="KAK1733478.1"/>
    <property type="molecule type" value="Genomic_DNA"/>
</dbReference>
<dbReference type="Proteomes" id="UP001224775">
    <property type="component" value="Unassembled WGS sequence"/>
</dbReference>
<feature type="region of interest" description="Disordered" evidence="9">
    <location>
        <begin position="233"/>
        <end position="254"/>
    </location>
</feature>
<keyword evidence="3" id="KW-0813">Transport</keyword>
<evidence type="ECO:0000256" key="6">
    <source>
        <dbReference type="ARBA" id="ARBA00023128"/>
    </source>
</evidence>
<sequence>MTSSPPQQPTAPPIEDLDWEEWDSTTGLSFTHHCLAGSFAGVAEHTLLYPLDTVKTCWQSQVLHRAAGGGGNVAGCDPCSVHQTVNILKPATPSVVNSQSSAAAAAFHSTGSASQQQQQSIWSTMKHLMRHGSHHQGGHSHHPAQLSHHAHVTTLATTSAPNVVDLTTNNNGAEHSLKVTNHPSSSLQSSNSGGAGGKKQRPWSKSARIVRGATLNDIAPSLQPSLYHTNGGGASSSLSMATTSSSSSSSLSSTVKISLDGNGTNTTNNNTGFKRLWRGVQTMFVGCIPAHALYFSSYESIKSICLDHNHSNHISNNNNGKETSQQHHVGIDTLSPLQAMAAGGVATLLHDFIMTPMDTMKQRMQLGHYCNLRDAFCSIVWGDRRAVVGSGSGGGGGGTTNAIKEGVRMGGEGWTGLYRSFPITVMTNVPYGMIMMTTNEWLRAVLEDGIYGFHEHHHGDEKPFHFVTILLSGMGAGTVASAITAPLDRVKTRLQTQRMGMMIPSVVEGGVGGAGGGGGAVIMEERALAAAMGERKVCPKMAVQDVKSALFPSTSSSVTSSSSIGAPSSSTSRASIPRPPHPSSLAQSPFTKTYYTTPIEAFQSIIQEEGPRGLFRGALPRVALHAPSVAISWTAYEMAKGWLLWLQ</sequence>
<feature type="region of interest" description="Disordered" evidence="9">
    <location>
        <begin position="163"/>
        <end position="205"/>
    </location>
</feature>
<evidence type="ECO:0000256" key="3">
    <source>
        <dbReference type="ARBA" id="ARBA00022448"/>
    </source>
</evidence>
<dbReference type="InterPro" id="IPR018108">
    <property type="entry name" value="MCP_transmembrane"/>
</dbReference>
<dbReference type="Pfam" id="PF00153">
    <property type="entry name" value="Mito_carr"/>
    <property type="match status" value="5"/>
</dbReference>
<evidence type="ECO:0000256" key="9">
    <source>
        <dbReference type="SAM" id="MobiDB-lite"/>
    </source>
</evidence>
<gene>
    <name evidence="10" type="ORF">QTG54_015893</name>
</gene>
<name>A0AAD8XTR5_9STRA</name>
<evidence type="ECO:0000313" key="10">
    <source>
        <dbReference type="EMBL" id="KAK1733478.1"/>
    </source>
</evidence>
<dbReference type="PANTHER" id="PTHR45758:SF4">
    <property type="entry name" value="MITOFERRIN-1"/>
    <property type="match status" value="1"/>
</dbReference>
<keyword evidence="4 8" id="KW-0812">Transmembrane</keyword>
<evidence type="ECO:0000256" key="5">
    <source>
        <dbReference type="ARBA" id="ARBA00022989"/>
    </source>
</evidence>
<dbReference type="GO" id="GO:0015093">
    <property type="term" value="F:ferrous iron transmembrane transporter activity"/>
    <property type="evidence" value="ECO:0007669"/>
    <property type="project" value="TreeGrafter"/>
</dbReference>
<proteinExistence type="inferred from homology"/>
<comment type="caution">
    <text evidence="10">The sequence shown here is derived from an EMBL/GenBank/DDBJ whole genome shotgun (WGS) entry which is preliminary data.</text>
</comment>
<dbReference type="Gene3D" id="1.50.40.10">
    <property type="entry name" value="Mitochondrial carrier domain"/>
    <property type="match status" value="3"/>
</dbReference>
<accession>A0AAD8XTR5</accession>
<reference evidence="10" key="1">
    <citation type="submission" date="2023-06" db="EMBL/GenBank/DDBJ databases">
        <title>Survivors Of The Sea: Transcriptome response of Skeletonema marinoi to long-term dormancy.</title>
        <authorList>
            <person name="Pinder M.I.M."/>
            <person name="Kourtchenko O."/>
            <person name="Robertson E.K."/>
            <person name="Larsson T."/>
            <person name="Maumus F."/>
            <person name="Osuna-Cruz C.M."/>
            <person name="Vancaester E."/>
            <person name="Stenow R."/>
            <person name="Vandepoele K."/>
            <person name="Ploug H."/>
            <person name="Bruchert V."/>
            <person name="Godhe A."/>
            <person name="Topel M."/>
        </authorList>
    </citation>
    <scope>NUCLEOTIDE SEQUENCE</scope>
    <source>
        <strain evidence="10">R05AC</strain>
    </source>
</reference>
<keyword evidence="5" id="KW-1133">Transmembrane helix</keyword>
<feature type="repeat" description="Solcar" evidence="8">
    <location>
        <begin position="547"/>
        <end position="642"/>
    </location>
</feature>
<dbReference type="InterPro" id="IPR023395">
    <property type="entry name" value="MCP_dom_sf"/>
</dbReference>
<dbReference type="AlphaFoldDB" id="A0AAD8XTR5"/>
<comment type="similarity">
    <text evidence="2">Belongs to the mitochondrial carrier (TC 2.A.29) family.</text>
</comment>
<dbReference type="GO" id="GO:0031966">
    <property type="term" value="C:mitochondrial membrane"/>
    <property type="evidence" value="ECO:0007669"/>
    <property type="project" value="UniProtKB-SubCell"/>
</dbReference>
<evidence type="ECO:0000256" key="8">
    <source>
        <dbReference type="PROSITE-ProRule" id="PRU00282"/>
    </source>
</evidence>
<dbReference type="SUPFAM" id="SSF103506">
    <property type="entry name" value="Mitochondrial carrier"/>
    <property type="match status" value="1"/>
</dbReference>
<evidence type="ECO:0000256" key="4">
    <source>
        <dbReference type="ARBA" id="ARBA00022692"/>
    </source>
</evidence>
<feature type="compositionally biased region" description="Basic residues" evidence="9">
    <location>
        <begin position="129"/>
        <end position="142"/>
    </location>
</feature>
<feature type="repeat" description="Solcar" evidence="8">
    <location>
        <begin position="334"/>
        <end position="445"/>
    </location>
</feature>
<evidence type="ECO:0000256" key="1">
    <source>
        <dbReference type="ARBA" id="ARBA00004225"/>
    </source>
</evidence>
<organism evidence="10 11">
    <name type="scientific">Skeletonema marinoi</name>
    <dbReference type="NCBI Taxonomy" id="267567"/>
    <lineage>
        <taxon>Eukaryota</taxon>
        <taxon>Sar</taxon>
        <taxon>Stramenopiles</taxon>
        <taxon>Ochrophyta</taxon>
        <taxon>Bacillariophyta</taxon>
        <taxon>Coscinodiscophyceae</taxon>
        <taxon>Thalassiosirophycidae</taxon>
        <taxon>Thalassiosirales</taxon>
        <taxon>Skeletonemataceae</taxon>
        <taxon>Skeletonema</taxon>
        <taxon>Skeletonema marinoi-dohrnii complex</taxon>
    </lineage>
</organism>
<dbReference type="PANTHER" id="PTHR45758">
    <property type="entry name" value="MITOFERRIN-1-RELATED"/>
    <property type="match status" value="1"/>
</dbReference>
<dbReference type="PROSITE" id="PS50920">
    <property type="entry name" value="SOLCAR"/>
    <property type="match status" value="2"/>
</dbReference>